<evidence type="ECO:0000313" key="8">
    <source>
        <dbReference type="Proteomes" id="UP000608513"/>
    </source>
</evidence>
<feature type="transmembrane region" description="Helical" evidence="5">
    <location>
        <begin position="402"/>
        <end position="420"/>
    </location>
</feature>
<name>A0A923S9F6_9BURK</name>
<comment type="caution">
    <text evidence="7">The sequence shown here is derived from an EMBL/GenBank/DDBJ whole genome shotgun (WGS) entry which is preliminary data.</text>
</comment>
<keyword evidence="7" id="KW-0436">Ligase</keyword>
<feature type="transmembrane region" description="Helical" evidence="5">
    <location>
        <begin position="249"/>
        <end position="268"/>
    </location>
</feature>
<dbReference type="EMBL" id="JACORT010000001">
    <property type="protein sequence ID" value="MBC5781704.1"/>
    <property type="molecule type" value="Genomic_DNA"/>
</dbReference>
<dbReference type="InterPro" id="IPR007016">
    <property type="entry name" value="O-antigen_ligase-rel_domated"/>
</dbReference>
<evidence type="ECO:0000256" key="1">
    <source>
        <dbReference type="ARBA" id="ARBA00004141"/>
    </source>
</evidence>
<feature type="transmembrane region" description="Helical" evidence="5">
    <location>
        <begin position="54"/>
        <end position="73"/>
    </location>
</feature>
<dbReference type="PANTHER" id="PTHR37422:SF13">
    <property type="entry name" value="LIPOPOLYSACCHARIDE BIOSYNTHESIS PROTEIN PA4999-RELATED"/>
    <property type="match status" value="1"/>
</dbReference>
<evidence type="ECO:0000313" key="7">
    <source>
        <dbReference type="EMBL" id="MBC5781704.1"/>
    </source>
</evidence>
<evidence type="ECO:0000256" key="3">
    <source>
        <dbReference type="ARBA" id="ARBA00022989"/>
    </source>
</evidence>
<feature type="transmembrane region" description="Helical" evidence="5">
    <location>
        <begin position="22"/>
        <end position="42"/>
    </location>
</feature>
<keyword evidence="8" id="KW-1185">Reference proteome</keyword>
<feature type="transmembrane region" description="Helical" evidence="5">
    <location>
        <begin position="187"/>
        <end position="206"/>
    </location>
</feature>
<evidence type="ECO:0000259" key="6">
    <source>
        <dbReference type="Pfam" id="PF04932"/>
    </source>
</evidence>
<organism evidence="7 8">
    <name type="scientific">Ramlibacter cellulosilyticus</name>
    <dbReference type="NCBI Taxonomy" id="2764187"/>
    <lineage>
        <taxon>Bacteria</taxon>
        <taxon>Pseudomonadati</taxon>
        <taxon>Pseudomonadota</taxon>
        <taxon>Betaproteobacteria</taxon>
        <taxon>Burkholderiales</taxon>
        <taxon>Comamonadaceae</taxon>
        <taxon>Ramlibacter</taxon>
    </lineage>
</organism>
<proteinExistence type="predicted"/>
<keyword evidence="4 5" id="KW-0472">Membrane</keyword>
<accession>A0A923S9F6</accession>
<evidence type="ECO:0000256" key="4">
    <source>
        <dbReference type="ARBA" id="ARBA00023136"/>
    </source>
</evidence>
<protein>
    <submittedName>
        <fullName evidence="7">O-antigen ligase family protein</fullName>
    </submittedName>
</protein>
<feature type="transmembrane region" description="Helical" evidence="5">
    <location>
        <begin position="275"/>
        <end position="297"/>
    </location>
</feature>
<feature type="transmembrane region" description="Helical" evidence="5">
    <location>
        <begin position="140"/>
        <end position="161"/>
    </location>
</feature>
<reference evidence="7" key="1">
    <citation type="submission" date="2020-08" db="EMBL/GenBank/DDBJ databases">
        <title>Ramlibacter sp. USB13 16S ribosomal RNA gene genome sequencing and assembly.</title>
        <authorList>
            <person name="Kang M."/>
        </authorList>
    </citation>
    <scope>NUCLEOTIDE SEQUENCE</scope>
    <source>
        <strain evidence="7">USB13</strain>
    </source>
</reference>
<comment type="subcellular location">
    <subcellularLocation>
        <location evidence="1">Membrane</location>
        <topology evidence="1">Multi-pass membrane protein</topology>
    </subcellularLocation>
</comment>
<dbReference type="PANTHER" id="PTHR37422">
    <property type="entry name" value="TEICHURONIC ACID BIOSYNTHESIS PROTEIN TUAE"/>
    <property type="match status" value="1"/>
</dbReference>
<gene>
    <name evidence="7" type="ORF">H8N03_02030</name>
</gene>
<feature type="transmembrane region" description="Helical" evidence="5">
    <location>
        <begin position="426"/>
        <end position="444"/>
    </location>
</feature>
<feature type="domain" description="O-antigen ligase-related" evidence="6">
    <location>
        <begin position="234"/>
        <end position="374"/>
    </location>
</feature>
<keyword evidence="3 5" id="KW-1133">Transmembrane helix</keyword>
<sequence>MAVFAFVLLVAAAPIMRGGNRHVALILLEGAAMAFLALGLTGRTFTFRRPSLDTALLLVLLTSPVWLAIIYLLPLPGELWTAMPGRAEYAQVMSRAGITDTTWLPVSLVPDATATSLSAGILLVAGFLAGYWLSLPQLQMVVKVILGLAFIEIVLALLQAAGGTKSPLYFGAAGGRPMGTFANPNHLANYLAIALTLYIWLAWTTLARSRNRLHLERGTDSRVRRLAIWGAGGLIIAIGLFIARSRGAMLAGLPAALAALALVVIDATRTRNWRVIAPVLGIALGLAVAMVGFDFALSRFRTEDLGASAEIRNLLARTTLEGALQFWPTGAGWGTYETVYPRFQPAEIVGVANYAHQDYAQLLFEGGIFAIVLMAAFAWLAGKRTVLLVRTARRRRLRREEMLCAICGLGLLGFLLHSFVEFNMHIPANAIMASLLAGIFLRPFEDDPSRTPEQPQEAVAND</sequence>
<dbReference type="GO" id="GO:0016874">
    <property type="term" value="F:ligase activity"/>
    <property type="evidence" value="ECO:0007669"/>
    <property type="project" value="UniProtKB-KW"/>
</dbReference>
<dbReference type="InterPro" id="IPR051533">
    <property type="entry name" value="WaaL-like"/>
</dbReference>
<evidence type="ECO:0000256" key="2">
    <source>
        <dbReference type="ARBA" id="ARBA00022692"/>
    </source>
</evidence>
<dbReference type="Proteomes" id="UP000608513">
    <property type="component" value="Unassembled WGS sequence"/>
</dbReference>
<dbReference type="GO" id="GO:0016020">
    <property type="term" value="C:membrane"/>
    <property type="evidence" value="ECO:0007669"/>
    <property type="project" value="UniProtKB-SubCell"/>
</dbReference>
<keyword evidence="2 5" id="KW-0812">Transmembrane</keyword>
<evidence type="ECO:0000256" key="5">
    <source>
        <dbReference type="SAM" id="Phobius"/>
    </source>
</evidence>
<dbReference type="Pfam" id="PF04932">
    <property type="entry name" value="Wzy_C"/>
    <property type="match status" value="1"/>
</dbReference>
<feature type="transmembrane region" description="Helical" evidence="5">
    <location>
        <begin position="112"/>
        <end position="133"/>
    </location>
</feature>
<feature type="transmembrane region" description="Helical" evidence="5">
    <location>
        <begin position="226"/>
        <end position="243"/>
    </location>
</feature>
<feature type="transmembrane region" description="Helical" evidence="5">
    <location>
        <begin position="359"/>
        <end position="381"/>
    </location>
</feature>
<dbReference type="AlphaFoldDB" id="A0A923S9F6"/>
<dbReference type="RefSeq" id="WP_187074452.1">
    <property type="nucleotide sequence ID" value="NZ_JACORT010000001.1"/>
</dbReference>